<dbReference type="Proteomes" id="UP001221189">
    <property type="component" value="Unassembled WGS sequence"/>
</dbReference>
<gene>
    <name evidence="7" type="ORF">PRZ03_00245</name>
</gene>
<evidence type="ECO:0000256" key="2">
    <source>
        <dbReference type="ARBA" id="ARBA00008854"/>
    </source>
</evidence>
<keyword evidence="3 6" id="KW-0812">Transmembrane</keyword>
<dbReference type="InterPro" id="IPR023353">
    <property type="entry name" value="LemA-like_dom_sf"/>
</dbReference>
<accession>A0ABT5KB29</accession>
<evidence type="ECO:0000256" key="6">
    <source>
        <dbReference type="SAM" id="Phobius"/>
    </source>
</evidence>
<evidence type="ECO:0000313" key="8">
    <source>
        <dbReference type="Proteomes" id="UP001221189"/>
    </source>
</evidence>
<comment type="subcellular location">
    <subcellularLocation>
        <location evidence="1">Membrane</location>
        <topology evidence="1">Single-pass membrane protein</topology>
    </subcellularLocation>
</comment>
<organism evidence="7 8">
    <name type="scientific">Roseateles albus</name>
    <dbReference type="NCBI Taxonomy" id="2987525"/>
    <lineage>
        <taxon>Bacteria</taxon>
        <taxon>Pseudomonadati</taxon>
        <taxon>Pseudomonadota</taxon>
        <taxon>Betaproteobacteria</taxon>
        <taxon>Burkholderiales</taxon>
        <taxon>Sphaerotilaceae</taxon>
        <taxon>Roseateles</taxon>
    </lineage>
</organism>
<evidence type="ECO:0000256" key="3">
    <source>
        <dbReference type="ARBA" id="ARBA00022692"/>
    </source>
</evidence>
<evidence type="ECO:0000313" key="7">
    <source>
        <dbReference type="EMBL" id="MDC8769981.1"/>
    </source>
</evidence>
<dbReference type="EMBL" id="JAQQXT010000001">
    <property type="protein sequence ID" value="MDC8769981.1"/>
    <property type="molecule type" value="Genomic_DNA"/>
</dbReference>
<dbReference type="PANTHER" id="PTHR34478">
    <property type="entry name" value="PROTEIN LEMA"/>
    <property type="match status" value="1"/>
</dbReference>
<dbReference type="PANTHER" id="PTHR34478:SF1">
    <property type="entry name" value="PROTEIN LEMA"/>
    <property type="match status" value="1"/>
</dbReference>
<sequence length="181" mass="20283">MSNLNWALWTVAALLLFWGIGAYNRLMRLRNAIAAAFVQLDEHLTTRAQLCSKLLVLLQPLLSNERATFEALEQAQAEVSAAAQAARPRPYMAEPVGMLGVASAVHAAALTRLMSMLEHHAELREHADLYALVDELKMVERQRSFARQLFNQAVGQFNEAITQFPTRILASMYGFREARSL</sequence>
<reference evidence="7 8" key="1">
    <citation type="submission" date="2022-10" db="EMBL/GenBank/DDBJ databases">
        <title>Paucibacter sp. hw1 Genome sequencing.</title>
        <authorList>
            <person name="Park S."/>
        </authorList>
    </citation>
    <scope>NUCLEOTIDE SEQUENCE [LARGE SCALE GENOMIC DNA]</scope>
    <source>
        <strain evidence="8">hw1</strain>
    </source>
</reference>
<proteinExistence type="inferred from homology"/>
<evidence type="ECO:0000256" key="1">
    <source>
        <dbReference type="ARBA" id="ARBA00004167"/>
    </source>
</evidence>
<keyword evidence="5 6" id="KW-0472">Membrane</keyword>
<dbReference type="RefSeq" id="WP_263532854.1">
    <property type="nucleotide sequence ID" value="NZ_JAQQXT010000001.1"/>
</dbReference>
<name>A0ABT5KB29_9BURK</name>
<dbReference type="Pfam" id="PF04011">
    <property type="entry name" value="LemA"/>
    <property type="match status" value="1"/>
</dbReference>
<dbReference type="SUPFAM" id="SSF140478">
    <property type="entry name" value="LemA-like"/>
    <property type="match status" value="1"/>
</dbReference>
<feature type="transmembrane region" description="Helical" evidence="6">
    <location>
        <begin position="6"/>
        <end position="23"/>
    </location>
</feature>
<keyword evidence="8" id="KW-1185">Reference proteome</keyword>
<protein>
    <submittedName>
        <fullName evidence="7">LemA family protein</fullName>
    </submittedName>
</protein>
<evidence type="ECO:0000256" key="4">
    <source>
        <dbReference type="ARBA" id="ARBA00022989"/>
    </source>
</evidence>
<dbReference type="InterPro" id="IPR007156">
    <property type="entry name" value="MamQ_LemA"/>
</dbReference>
<comment type="similarity">
    <text evidence="2">Belongs to the LemA family.</text>
</comment>
<dbReference type="Gene3D" id="1.20.1440.20">
    <property type="entry name" value="LemA-like domain"/>
    <property type="match status" value="1"/>
</dbReference>
<comment type="caution">
    <text evidence="7">The sequence shown here is derived from an EMBL/GenBank/DDBJ whole genome shotgun (WGS) entry which is preliminary data.</text>
</comment>
<evidence type="ECO:0000256" key="5">
    <source>
        <dbReference type="ARBA" id="ARBA00023136"/>
    </source>
</evidence>
<keyword evidence="4 6" id="KW-1133">Transmembrane helix</keyword>